<keyword evidence="1" id="KW-0862">Zinc</keyword>
<dbReference type="Proteomes" id="UP000231749">
    <property type="component" value="Chromosome"/>
</dbReference>
<organism evidence="2 3">
    <name type="scientific">Fusobacterium pseudoperiodonticum</name>
    <dbReference type="NCBI Taxonomy" id="2663009"/>
    <lineage>
        <taxon>Bacteria</taxon>
        <taxon>Fusobacteriati</taxon>
        <taxon>Fusobacteriota</taxon>
        <taxon>Fusobacteriia</taxon>
        <taxon>Fusobacteriales</taxon>
        <taxon>Fusobacteriaceae</taxon>
        <taxon>Fusobacterium</taxon>
    </lineage>
</organism>
<dbReference type="EMBL" id="CP024702">
    <property type="protein sequence ID" value="ATV65466.1"/>
    <property type="molecule type" value="Genomic_DNA"/>
</dbReference>
<dbReference type="NCBIfam" id="TIGR02289">
    <property type="entry name" value="M3_not_pepF"/>
    <property type="match status" value="1"/>
</dbReference>
<comment type="similarity">
    <text evidence="1">Belongs to the peptidase M3 family.</text>
</comment>
<dbReference type="RefSeq" id="WP_099985209.1">
    <property type="nucleotide sequence ID" value="NZ_CP024698.1"/>
</dbReference>
<name>A0A2D3NML3_9FUSO</name>
<gene>
    <name evidence="2" type="ORF">CTM86_02120</name>
</gene>
<keyword evidence="1" id="KW-0479">Metal-binding</keyword>
<dbReference type="Gene3D" id="1.10.1370.30">
    <property type="match status" value="1"/>
</dbReference>
<dbReference type="AlphaFoldDB" id="A0A2D3NML3"/>
<dbReference type="GO" id="GO:0046872">
    <property type="term" value="F:metal ion binding"/>
    <property type="evidence" value="ECO:0007669"/>
    <property type="project" value="UniProtKB-UniRule"/>
</dbReference>
<dbReference type="SUPFAM" id="SSF55486">
    <property type="entry name" value="Metalloproteases ('zincins'), catalytic domain"/>
    <property type="match status" value="1"/>
</dbReference>
<dbReference type="CDD" id="cd09606">
    <property type="entry name" value="M3B_PepF"/>
    <property type="match status" value="1"/>
</dbReference>
<dbReference type="GO" id="GO:0006508">
    <property type="term" value="P:proteolysis"/>
    <property type="evidence" value="ECO:0007669"/>
    <property type="project" value="UniProtKB-KW"/>
</dbReference>
<dbReference type="InterPro" id="IPR011976">
    <property type="entry name" value="Pept_M3B_oligopep-rel"/>
</dbReference>
<dbReference type="PANTHER" id="PTHR11804:SF28">
    <property type="entry name" value="OLIGOENDOPEPTIDASE F"/>
    <property type="match status" value="1"/>
</dbReference>
<proteinExistence type="inferred from homology"/>
<keyword evidence="1" id="KW-0645">Protease</keyword>
<dbReference type="InterPro" id="IPR001567">
    <property type="entry name" value="Pept_M3A_M3B_dom"/>
</dbReference>
<dbReference type="GO" id="GO:0006518">
    <property type="term" value="P:peptide metabolic process"/>
    <property type="evidence" value="ECO:0007669"/>
    <property type="project" value="TreeGrafter"/>
</dbReference>
<keyword evidence="1" id="KW-0378">Hydrolase</keyword>
<dbReference type="Pfam" id="PF01432">
    <property type="entry name" value="Peptidase_M3"/>
    <property type="match status" value="1"/>
</dbReference>
<reference evidence="3" key="1">
    <citation type="submission" date="2017-11" db="EMBL/GenBank/DDBJ databases">
        <title>Genome sequencing of Fusobacterium periodonticum KCOM 1282.</title>
        <authorList>
            <person name="Kook J.-K."/>
            <person name="Park S.-N."/>
            <person name="Lim Y.K."/>
        </authorList>
    </citation>
    <scope>NUCLEOTIDE SEQUENCE [LARGE SCALE GENOMIC DNA]</scope>
    <source>
        <strain evidence="3">KCOM 1282</strain>
    </source>
</reference>
<keyword evidence="1" id="KW-0482">Metalloprotease</keyword>
<evidence type="ECO:0000313" key="2">
    <source>
        <dbReference type="EMBL" id="ATV65466.1"/>
    </source>
</evidence>
<sequence length="559" mass="66010">MKFNDIPYQRPNMEEVKKYFKDLTKNLEVANSGAEQIKLIEEFANFKKDLNTTRELANARHSIDTSDKFYEAEMDFFDENDPIIATLNTEVSRAIFNSKFRTELEERFGKHYFKLLECKLVLNEKAIPFMQKENALSTKYDKIIANSKIKFRGKEYTVSQMPPLLQNPDREFRKEAYQARAKFFEEHQEEFDSIYDEMVKVRTEMAKALGYENYVELQYKLLNRTDYDHNDVARYREKVLKTLTPLAVKIKKLQAERLGIKDFKYYDEACDFKDGNSNPNGDVDFIVKNAQKMYRELSPETGKFFDFMVENELMDLVAKPKKRVGGFCTSFDKYKQPFIFSNFNGTNGDIDVITHEAGHAFQCYMSQYQLLPEYIWPTYDAAEIHSMSMEFLTWPWMELFFGENANKYRYSALKGALTFIPYGVTIDHFQHYVYENPNATPEERRKKYHELELMYKPDLDYDNDFYNSGAFWFAQGHVFWAPFYYIDYTLAQVCAFQYLLKYLENKEETLKEYITLCKAGGSESFFKLLDIGNLKNPMTTDVLEEIAPKLEELLNSIKI</sequence>
<evidence type="ECO:0000256" key="1">
    <source>
        <dbReference type="RuleBase" id="RU003435"/>
    </source>
</evidence>
<dbReference type="GO" id="GO:0004222">
    <property type="term" value="F:metalloendopeptidase activity"/>
    <property type="evidence" value="ECO:0007669"/>
    <property type="project" value="InterPro"/>
</dbReference>
<evidence type="ECO:0000313" key="3">
    <source>
        <dbReference type="Proteomes" id="UP000231749"/>
    </source>
</evidence>
<dbReference type="PANTHER" id="PTHR11804">
    <property type="entry name" value="PROTEASE M3 THIMET OLIGOPEPTIDASE-RELATED"/>
    <property type="match status" value="1"/>
</dbReference>
<accession>A0A2D3NML3</accession>
<dbReference type="InterPro" id="IPR045090">
    <property type="entry name" value="Pept_M3A_M3B"/>
</dbReference>
<protein>
    <submittedName>
        <fullName evidence="2">M3 family oligoendopeptidase</fullName>
    </submittedName>
</protein>
<comment type="cofactor">
    <cofactor evidence="1">
        <name>Zn(2+)</name>
        <dbReference type="ChEBI" id="CHEBI:29105"/>
    </cofactor>
    <text evidence="1">Binds 1 zinc ion.</text>
</comment>